<dbReference type="EMBL" id="JAACJJ010000043">
    <property type="protein sequence ID" value="KAF5314972.1"/>
    <property type="molecule type" value="Genomic_DNA"/>
</dbReference>
<keyword evidence="1" id="KW-0175">Coiled coil</keyword>
<dbReference type="Proteomes" id="UP000567179">
    <property type="component" value="Unassembled WGS sequence"/>
</dbReference>
<evidence type="ECO:0000313" key="4">
    <source>
        <dbReference type="Proteomes" id="UP000567179"/>
    </source>
</evidence>
<feature type="region of interest" description="Disordered" evidence="2">
    <location>
        <begin position="1"/>
        <end position="59"/>
    </location>
</feature>
<name>A0A8H5B1K7_9AGAR</name>
<gene>
    <name evidence="3" type="ORF">D9619_007430</name>
</gene>
<organism evidence="3 4">
    <name type="scientific">Psilocybe cf. subviscida</name>
    <dbReference type="NCBI Taxonomy" id="2480587"/>
    <lineage>
        <taxon>Eukaryota</taxon>
        <taxon>Fungi</taxon>
        <taxon>Dikarya</taxon>
        <taxon>Basidiomycota</taxon>
        <taxon>Agaricomycotina</taxon>
        <taxon>Agaricomycetes</taxon>
        <taxon>Agaricomycetidae</taxon>
        <taxon>Agaricales</taxon>
        <taxon>Agaricineae</taxon>
        <taxon>Strophariaceae</taxon>
        <taxon>Psilocybe</taxon>
    </lineage>
</organism>
<keyword evidence="4" id="KW-1185">Reference proteome</keyword>
<feature type="compositionally biased region" description="Basic residues" evidence="2">
    <location>
        <begin position="1"/>
        <end position="11"/>
    </location>
</feature>
<sequence>MPALRSPRKLPHSSDTELYETPTRKRFRPFDDDVASTSSYSPRSSPRKRPRQSLSPRKPPAVEIELEEALRSIVADPSDHAAIASLKAVPRDERALRIMIKNLVYSAKRAVFSRFKPRQPKYLETELYMEWLCELEYVYTAIDAALNSKIPGTRRRIPSLGRPCFHILYNLVDEFIDEVNAHHDDASSKGSRLHLYPPTMTLVEEARDDTTDSRSEEAVHAAEGYLRNIDSVLAESTRRYKRENRSSAAKTLAAIGAQEHALVKGCCLLCEQTGFGSTEDDDTGENLMDETRELLQAWKNEYEDCEDQLDASDAEGSSS</sequence>
<proteinExistence type="predicted"/>
<evidence type="ECO:0000313" key="3">
    <source>
        <dbReference type="EMBL" id="KAF5314972.1"/>
    </source>
</evidence>
<dbReference type="OrthoDB" id="2945238at2759"/>
<accession>A0A8H5B1K7</accession>
<evidence type="ECO:0000256" key="2">
    <source>
        <dbReference type="SAM" id="MobiDB-lite"/>
    </source>
</evidence>
<comment type="caution">
    <text evidence="3">The sequence shown here is derived from an EMBL/GenBank/DDBJ whole genome shotgun (WGS) entry which is preliminary data.</text>
</comment>
<dbReference type="AlphaFoldDB" id="A0A8H5B1K7"/>
<feature type="coiled-coil region" evidence="1">
    <location>
        <begin position="288"/>
        <end position="315"/>
    </location>
</feature>
<evidence type="ECO:0000256" key="1">
    <source>
        <dbReference type="SAM" id="Coils"/>
    </source>
</evidence>
<protein>
    <submittedName>
        <fullName evidence="3">Uncharacterized protein</fullName>
    </submittedName>
</protein>
<reference evidence="3 4" key="1">
    <citation type="journal article" date="2020" name="ISME J.">
        <title>Uncovering the hidden diversity of litter-decomposition mechanisms in mushroom-forming fungi.</title>
        <authorList>
            <person name="Floudas D."/>
            <person name="Bentzer J."/>
            <person name="Ahren D."/>
            <person name="Johansson T."/>
            <person name="Persson P."/>
            <person name="Tunlid A."/>
        </authorList>
    </citation>
    <scope>NUCLEOTIDE SEQUENCE [LARGE SCALE GENOMIC DNA]</scope>
    <source>
        <strain evidence="3 4">CBS 101986</strain>
    </source>
</reference>